<dbReference type="RefSeq" id="WP_290363176.1">
    <property type="nucleotide sequence ID" value="NZ_JAUFQU010000001.1"/>
</dbReference>
<reference evidence="3" key="1">
    <citation type="journal article" date="2019" name="Int. J. Syst. Evol. Microbiol.">
        <title>The Global Catalogue of Microorganisms (GCM) 10K type strain sequencing project: providing services to taxonomists for standard genome sequencing and annotation.</title>
        <authorList>
            <consortium name="The Broad Institute Genomics Platform"/>
            <consortium name="The Broad Institute Genome Sequencing Center for Infectious Disease"/>
            <person name="Wu L."/>
            <person name="Ma J."/>
        </authorList>
    </citation>
    <scope>NUCLEOTIDE SEQUENCE [LARGE SCALE GENOMIC DNA]</scope>
    <source>
        <strain evidence="3">CECT 7184</strain>
    </source>
</reference>
<proteinExistence type="predicted"/>
<protein>
    <submittedName>
        <fullName evidence="2">Abortive infection family protein</fullName>
    </submittedName>
</protein>
<dbReference type="Pfam" id="PF14355">
    <property type="entry name" value="Abi_C"/>
    <property type="match status" value="1"/>
</dbReference>
<evidence type="ECO:0000313" key="3">
    <source>
        <dbReference type="Proteomes" id="UP001242368"/>
    </source>
</evidence>
<dbReference type="EMBL" id="JAUFQU010000001">
    <property type="protein sequence ID" value="MDN3707142.1"/>
    <property type="molecule type" value="Genomic_DNA"/>
</dbReference>
<feature type="domain" description="Abortive infection protein-like C-terminal" evidence="1">
    <location>
        <begin position="188"/>
        <end position="258"/>
    </location>
</feature>
<evidence type="ECO:0000313" key="2">
    <source>
        <dbReference type="EMBL" id="MDN3707142.1"/>
    </source>
</evidence>
<organism evidence="2 3">
    <name type="scientific">Paenimyroides ceti</name>
    <dbReference type="NCBI Taxonomy" id="395087"/>
    <lineage>
        <taxon>Bacteria</taxon>
        <taxon>Pseudomonadati</taxon>
        <taxon>Bacteroidota</taxon>
        <taxon>Flavobacteriia</taxon>
        <taxon>Flavobacteriales</taxon>
        <taxon>Flavobacteriaceae</taxon>
        <taxon>Paenimyroides</taxon>
    </lineage>
</organism>
<dbReference type="Proteomes" id="UP001242368">
    <property type="component" value="Unassembled WGS sequence"/>
</dbReference>
<comment type="caution">
    <text evidence="2">The sequence shown here is derived from an EMBL/GenBank/DDBJ whole genome shotgun (WGS) entry which is preliminary data.</text>
</comment>
<accession>A0ABT8CUA5</accession>
<dbReference type="InterPro" id="IPR026001">
    <property type="entry name" value="Abi-like_C"/>
</dbReference>
<name>A0ABT8CUA5_9FLAO</name>
<gene>
    <name evidence="2" type="ORF">QW060_08335</name>
</gene>
<evidence type="ECO:0000259" key="1">
    <source>
        <dbReference type="Pfam" id="PF14355"/>
    </source>
</evidence>
<keyword evidence="3" id="KW-1185">Reference proteome</keyword>
<sequence>MADLKLQEKNKIEKFLDMSSGYVSNFSDRTFREFISDAVDLDIDDEKYHYASNSKANRLRQFIKVEEDYTVGKLLCELLSHHLEHLKERKTGSWFNIENDEFDLKEELYKECQKTAERLKGNIVNDINAIKPNVEDLDFKKLSESIKDSIDKNLPEIALDRLHTFVMKYIRELCKKHNISYLQDEALHSLFGKYVKFLITNNHIESEMSQRILRTSISNLDSFNDIRNNRSFAHDNPILNYEESVLIFNNISSTIKFIEAIENRVDNNKEVHNTDWKDLEF</sequence>